<dbReference type="InterPro" id="IPR050951">
    <property type="entry name" value="Retrovirus_Pol_polyprotein"/>
</dbReference>
<dbReference type="InterPro" id="IPR041588">
    <property type="entry name" value="Integrase_H2C2"/>
</dbReference>
<dbReference type="InterPro" id="IPR036397">
    <property type="entry name" value="RNaseH_sf"/>
</dbReference>
<dbReference type="FunFam" id="1.10.340.70:FF:000001">
    <property type="entry name" value="Retrovirus-related Pol polyprotein from transposon gypsy-like Protein"/>
    <property type="match status" value="1"/>
</dbReference>
<comment type="caution">
    <text evidence="2">The sequence shown here is derived from an EMBL/GenBank/DDBJ whole genome shotgun (WGS) entry which is preliminary data.</text>
</comment>
<dbReference type="PANTHER" id="PTHR37984">
    <property type="entry name" value="PROTEIN CBG26694"/>
    <property type="match status" value="1"/>
</dbReference>
<name>A0AAV4C287_9GAST</name>
<dbReference type="PANTHER" id="PTHR37984:SF15">
    <property type="entry name" value="INTEGRASE CATALYTIC DOMAIN-CONTAINING PROTEIN"/>
    <property type="match status" value="1"/>
</dbReference>
<protein>
    <submittedName>
        <fullName evidence="2">Pol polyprotein</fullName>
    </submittedName>
</protein>
<evidence type="ECO:0000259" key="1">
    <source>
        <dbReference type="Pfam" id="PF17921"/>
    </source>
</evidence>
<dbReference type="Gene3D" id="3.30.420.10">
    <property type="entry name" value="Ribonuclease H-like superfamily/Ribonuclease H"/>
    <property type="match status" value="1"/>
</dbReference>
<organism evidence="2 3">
    <name type="scientific">Plakobranchus ocellatus</name>
    <dbReference type="NCBI Taxonomy" id="259542"/>
    <lineage>
        <taxon>Eukaryota</taxon>
        <taxon>Metazoa</taxon>
        <taxon>Spiralia</taxon>
        <taxon>Lophotrochozoa</taxon>
        <taxon>Mollusca</taxon>
        <taxon>Gastropoda</taxon>
        <taxon>Heterobranchia</taxon>
        <taxon>Euthyneura</taxon>
        <taxon>Panpulmonata</taxon>
        <taxon>Sacoglossa</taxon>
        <taxon>Placobranchoidea</taxon>
        <taxon>Plakobranchidae</taxon>
        <taxon>Plakobranchus</taxon>
    </lineage>
</organism>
<evidence type="ECO:0000313" key="3">
    <source>
        <dbReference type="Proteomes" id="UP000735302"/>
    </source>
</evidence>
<feature type="domain" description="Integrase zinc-binding" evidence="1">
    <location>
        <begin position="21"/>
        <end position="70"/>
    </location>
</feature>
<sequence>MTELDTRVQIVLCSSYVAVATVLKLAHDGAGHQGSDRTLQLLRRRCYWPQMADDVQKYCNQCHRCQIAKKPGIGIGVHQTQGHLLATAPLEIVAMDFIKLEPASDGGEDVLVLKDVFTKWTMAIPTRDQLAMSVTMDPSLQGTSTTSFRPRQVF</sequence>
<dbReference type="GO" id="GO:0003676">
    <property type="term" value="F:nucleic acid binding"/>
    <property type="evidence" value="ECO:0007669"/>
    <property type="project" value="InterPro"/>
</dbReference>
<proteinExistence type="predicted"/>
<dbReference type="EMBL" id="BLXT01006160">
    <property type="protein sequence ID" value="GFO29471.1"/>
    <property type="molecule type" value="Genomic_DNA"/>
</dbReference>
<gene>
    <name evidence="2" type="ORF">PoB_005597600</name>
</gene>
<accession>A0AAV4C287</accession>
<reference evidence="2 3" key="1">
    <citation type="journal article" date="2021" name="Elife">
        <title>Chloroplast acquisition without the gene transfer in kleptoplastic sea slugs, Plakobranchus ocellatus.</title>
        <authorList>
            <person name="Maeda T."/>
            <person name="Takahashi S."/>
            <person name="Yoshida T."/>
            <person name="Shimamura S."/>
            <person name="Takaki Y."/>
            <person name="Nagai Y."/>
            <person name="Toyoda A."/>
            <person name="Suzuki Y."/>
            <person name="Arimoto A."/>
            <person name="Ishii H."/>
            <person name="Satoh N."/>
            <person name="Nishiyama T."/>
            <person name="Hasebe M."/>
            <person name="Maruyama T."/>
            <person name="Minagawa J."/>
            <person name="Obokata J."/>
            <person name="Shigenobu S."/>
        </authorList>
    </citation>
    <scope>NUCLEOTIDE SEQUENCE [LARGE SCALE GENOMIC DNA]</scope>
</reference>
<dbReference type="Pfam" id="PF17921">
    <property type="entry name" value="Integrase_H2C2"/>
    <property type="match status" value="1"/>
</dbReference>
<dbReference type="Proteomes" id="UP000735302">
    <property type="component" value="Unassembled WGS sequence"/>
</dbReference>
<keyword evidence="3" id="KW-1185">Reference proteome</keyword>
<dbReference type="AlphaFoldDB" id="A0AAV4C287"/>
<dbReference type="Gene3D" id="1.10.340.70">
    <property type="match status" value="1"/>
</dbReference>
<evidence type="ECO:0000313" key="2">
    <source>
        <dbReference type="EMBL" id="GFO29471.1"/>
    </source>
</evidence>